<proteinExistence type="predicted"/>
<protein>
    <submittedName>
        <fullName evidence="1">Uncharacterized protein</fullName>
    </submittedName>
</protein>
<name>A0A2T7D5X0_9POAL</name>
<organism evidence="1 2">
    <name type="scientific">Panicum hallii var. hallii</name>
    <dbReference type="NCBI Taxonomy" id="1504633"/>
    <lineage>
        <taxon>Eukaryota</taxon>
        <taxon>Viridiplantae</taxon>
        <taxon>Streptophyta</taxon>
        <taxon>Embryophyta</taxon>
        <taxon>Tracheophyta</taxon>
        <taxon>Spermatophyta</taxon>
        <taxon>Magnoliopsida</taxon>
        <taxon>Liliopsida</taxon>
        <taxon>Poales</taxon>
        <taxon>Poaceae</taxon>
        <taxon>PACMAD clade</taxon>
        <taxon>Panicoideae</taxon>
        <taxon>Panicodae</taxon>
        <taxon>Paniceae</taxon>
        <taxon>Panicinae</taxon>
        <taxon>Panicum</taxon>
        <taxon>Panicum sect. Panicum</taxon>
    </lineage>
</organism>
<dbReference type="Proteomes" id="UP000244336">
    <property type="component" value="Chromosome 6"/>
</dbReference>
<accession>A0A2T7D5X0</accession>
<keyword evidence="2" id="KW-1185">Reference proteome</keyword>
<dbReference type="Gramene" id="PUZ50973">
    <property type="protein sequence ID" value="PUZ50973"/>
    <property type="gene ID" value="GQ55_6G122200"/>
</dbReference>
<dbReference type="AlphaFoldDB" id="A0A2T7D5X0"/>
<gene>
    <name evidence="1" type="ORF">GQ55_6G122200</name>
</gene>
<sequence length="128" mass="14084">MSVTKMLRLILVWRANGSMRDVPSEAAVSLVLVECRVEEMHVVTLLRLNNKEEGGIGVGGLDGTTIWIPPVAPVSFCAYCTYTVAMLSVCMSSNCFGSVMSTACICIIYPRNEDSWFYERCASEAVFI</sequence>
<evidence type="ECO:0000313" key="1">
    <source>
        <dbReference type="EMBL" id="PUZ50973.1"/>
    </source>
</evidence>
<dbReference type="EMBL" id="CM009754">
    <property type="protein sequence ID" value="PUZ50973.1"/>
    <property type="molecule type" value="Genomic_DNA"/>
</dbReference>
<reference evidence="1 2" key="1">
    <citation type="submission" date="2018-04" db="EMBL/GenBank/DDBJ databases">
        <title>WGS assembly of Panicum hallii var. hallii HAL2.</title>
        <authorList>
            <person name="Lovell J."/>
            <person name="Jenkins J."/>
            <person name="Lowry D."/>
            <person name="Mamidi S."/>
            <person name="Sreedasyam A."/>
            <person name="Weng X."/>
            <person name="Barry K."/>
            <person name="Bonette J."/>
            <person name="Campitelli B."/>
            <person name="Daum C."/>
            <person name="Gordon S."/>
            <person name="Gould B."/>
            <person name="Lipzen A."/>
            <person name="MacQueen A."/>
            <person name="Palacio-Mejia J."/>
            <person name="Plott C."/>
            <person name="Shakirov E."/>
            <person name="Shu S."/>
            <person name="Yoshinaga Y."/>
            <person name="Zane M."/>
            <person name="Rokhsar D."/>
            <person name="Grimwood J."/>
            <person name="Schmutz J."/>
            <person name="Juenger T."/>
        </authorList>
    </citation>
    <scope>NUCLEOTIDE SEQUENCE [LARGE SCALE GENOMIC DNA]</scope>
    <source>
        <strain evidence="2">cv. HAL2</strain>
    </source>
</reference>
<evidence type="ECO:0000313" key="2">
    <source>
        <dbReference type="Proteomes" id="UP000244336"/>
    </source>
</evidence>